<proteinExistence type="predicted"/>
<dbReference type="PANTHER" id="PTHR45766:SF6">
    <property type="entry name" value="SWI_SNF-RELATED MATRIX-ASSOCIATED ACTIN-DEPENDENT REGULATOR OF CHROMATIN SUBFAMILY A-LIKE PROTEIN 1"/>
    <property type="match status" value="1"/>
</dbReference>
<evidence type="ECO:0000259" key="2">
    <source>
        <dbReference type="PROSITE" id="PS51192"/>
    </source>
</evidence>
<dbReference type="GO" id="GO:0003677">
    <property type="term" value="F:DNA binding"/>
    <property type="evidence" value="ECO:0007669"/>
    <property type="project" value="InterPro"/>
</dbReference>
<dbReference type="Gene3D" id="3.40.50.10810">
    <property type="entry name" value="Tandem AAA-ATPase domain"/>
    <property type="match status" value="1"/>
</dbReference>
<keyword evidence="1" id="KW-0378">Hydrolase</keyword>
<evidence type="ECO:0000256" key="1">
    <source>
        <dbReference type="ARBA" id="ARBA00022801"/>
    </source>
</evidence>
<dbReference type="Pfam" id="PF04851">
    <property type="entry name" value="ResIII"/>
    <property type="match status" value="1"/>
</dbReference>
<dbReference type="Proteomes" id="UP000077421">
    <property type="component" value="Unassembled WGS sequence"/>
</dbReference>
<dbReference type="RefSeq" id="WP_067566654.1">
    <property type="nucleotide sequence ID" value="NZ_LSUQ01000056.1"/>
</dbReference>
<dbReference type="SMART" id="SM00487">
    <property type="entry name" value="DEXDc"/>
    <property type="match status" value="1"/>
</dbReference>
<dbReference type="EMBL" id="LSUQ01000056">
    <property type="protein sequence ID" value="OAG92905.1"/>
    <property type="molecule type" value="Genomic_DNA"/>
</dbReference>
<dbReference type="GO" id="GO:0016787">
    <property type="term" value="F:hydrolase activity"/>
    <property type="evidence" value="ECO:0007669"/>
    <property type="project" value="UniProtKB-KW"/>
</dbReference>
<protein>
    <recommendedName>
        <fullName evidence="2">Helicase ATP-binding domain-containing protein</fullName>
    </recommendedName>
</protein>
<organism evidence="3 4">
    <name type="scientific">Ferroacidibacillus organovorans</name>
    <dbReference type="NCBI Taxonomy" id="1765683"/>
    <lineage>
        <taxon>Bacteria</taxon>
        <taxon>Bacillati</taxon>
        <taxon>Bacillota</taxon>
        <taxon>Bacilli</taxon>
        <taxon>Bacillales</taxon>
        <taxon>Alicyclobacillaceae</taxon>
        <taxon>Ferroacidibacillus</taxon>
    </lineage>
</organism>
<dbReference type="SUPFAM" id="SSF52540">
    <property type="entry name" value="P-loop containing nucleoside triphosphate hydrolases"/>
    <property type="match status" value="1"/>
</dbReference>
<reference evidence="3 4" key="1">
    <citation type="submission" date="2016-02" db="EMBL/GenBank/DDBJ databases">
        <title>Draft genome sequence of Acidibacillus ferrooxidans SLC66.</title>
        <authorList>
            <person name="Oliveira G."/>
            <person name="Nancucheo I."/>
            <person name="Dall'Agnol H."/>
            <person name="Johnson B."/>
            <person name="Oliveira R."/>
            <person name="Nunes G.L."/>
            <person name="Tzotzos G."/>
            <person name="Orellana S.C."/>
            <person name="Salim A.C."/>
            <person name="Araujo F.M."/>
        </authorList>
    </citation>
    <scope>NUCLEOTIDE SEQUENCE [LARGE SCALE GENOMIC DNA]</scope>
    <source>
        <strain evidence="3 4">SLC66</strain>
    </source>
</reference>
<dbReference type="InterPro" id="IPR038718">
    <property type="entry name" value="SNF2-like_sf"/>
</dbReference>
<name>A0A853K7W3_9BACL</name>
<accession>A0A853K7W3</accession>
<dbReference type="InterPro" id="IPR006935">
    <property type="entry name" value="Helicase/UvrB_N"/>
</dbReference>
<feature type="domain" description="Helicase ATP-binding" evidence="2">
    <location>
        <begin position="113"/>
        <end position="268"/>
    </location>
</feature>
<evidence type="ECO:0000313" key="4">
    <source>
        <dbReference type="Proteomes" id="UP000077421"/>
    </source>
</evidence>
<dbReference type="PANTHER" id="PTHR45766">
    <property type="entry name" value="DNA ANNEALING HELICASE AND ENDONUCLEASE ZRANB3 FAMILY MEMBER"/>
    <property type="match status" value="1"/>
</dbReference>
<dbReference type="PROSITE" id="PS51192">
    <property type="entry name" value="HELICASE_ATP_BIND_1"/>
    <property type="match status" value="1"/>
</dbReference>
<gene>
    <name evidence="3" type="ORF">AYW79_12755</name>
</gene>
<comment type="caution">
    <text evidence="3">The sequence shown here is derived from an EMBL/GenBank/DDBJ whole genome shotgun (WGS) entry which is preliminary data.</text>
</comment>
<dbReference type="InterPro" id="IPR014001">
    <property type="entry name" value="Helicase_ATP-bd"/>
</dbReference>
<dbReference type="AlphaFoldDB" id="A0A853K7W3"/>
<dbReference type="InterPro" id="IPR027417">
    <property type="entry name" value="P-loop_NTPase"/>
</dbReference>
<sequence length="274" mass="31128">MTYAPGSRVQIRGEEWLVRDARPVEHNVFALRVTGLSETVRDYEATFLDSLDSVKVLSPEDVTFVPDDSQGYRRSRLFLHALLARTPLTEPGVTTRGQAAMEESEYQYIPAQRALSLVRPRLLIAHGVGLGKTIEAGILLAELIRRGRGRRVLVVAMRSTLEQIQKELWSRFTIPLMRLDSVGIARIRRDIPRNKNPFHYYDKVIISIDTLKNDEQYRRYLEACQWDVVWMDECHNAANASTERNLLANLLANHSHSLILTSATPHNTCGGYAC</sequence>
<evidence type="ECO:0000313" key="3">
    <source>
        <dbReference type="EMBL" id="OAG92905.1"/>
    </source>
</evidence>
<dbReference type="GO" id="GO:0005524">
    <property type="term" value="F:ATP binding"/>
    <property type="evidence" value="ECO:0007669"/>
    <property type="project" value="InterPro"/>
</dbReference>